<name>X0UHG3_9ZZZZ</name>
<dbReference type="InterPro" id="IPR036390">
    <property type="entry name" value="WH_DNA-bd_sf"/>
</dbReference>
<dbReference type="InterPro" id="IPR051815">
    <property type="entry name" value="Molybdate_resp_trans_reg"/>
</dbReference>
<dbReference type="PANTHER" id="PTHR30432:SF1">
    <property type="entry name" value="DNA-BINDING TRANSCRIPTIONAL DUAL REGULATOR MODE"/>
    <property type="match status" value="1"/>
</dbReference>
<accession>X0UHG3</accession>
<dbReference type="PANTHER" id="PTHR30432">
    <property type="entry name" value="TRANSCRIPTIONAL REGULATOR MODE"/>
    <property type="match status" value="1"/>
</dbReference>
<dbReference type="AlphaFoldDB" id="X0UHG3"/>
<dbReference type="GO" id="GO:0003700">
    <property type="term" value="F:DNA-binding transcription factor activity"/>
    <property type="evidence" value="ECO:0007669"/>
    <property type="project" value="InterPro"/>
</dbReference>
<comment type="caution">
    <text evidence="2">The sequence shown here is derived from an EMBL/GenBank/DDBJ whole genome shotgun (WGS) entry which is preliminary data.</text>
</comment>
<dbReference type="InterPro" id="IPR036388">
    <property type="entry name" value="WH-like_DNA-bd_sf"/>
</dbReference>
<evidence type="ECO:0000313" key="2">
    <source>
        <dbReference type="EMBL" id="GAF98751.1"/>
    </source>
</evidence>
<sequence>MKKLRARFKLWLSTKDVEGVFGDGKWRLLEAIDTEGSLKAASESLRISYRKAWGDLKKARDALNIALVEKQRGGNMGGRTSLTGQGKKWVEAYAKFRGDIEKAVEKAYEKHIKELVK</sequence>
<evidence type="ECO:0000259" key="1">
    <source>
        <dbReference type="Pfam" id="PF00126"/>
    </source>
</evidence>
<dbReference type="Pfam" id="PF00126">
    <property type="entry name" value="HTH_1"/>
    <property type="match status" value="1"/>
</dbReference>
<dbReference type="EMBL" id="BARS01012306">
    <property type="protein sequence ID" value="GAF98751.1"/>
    <property type="molecule type" value="Genomic_DNA"/>
</dbReference>
<dbReference type="SUPFAM" id="SSF46785">
    <property type="entry name" value="Winged helix' DNA-binding domain"/>
    <property type="match status" value="1"/>
</dbReference>
<proteinExistence type="predicted"/>
<protein>
    <recommendedName>
        <fullName evidence="1">HTH lysR-type domain-containing protein</fullName>
    </recommendedName>
</protein>
<feature type="domain" description="HTH lysR-type" evidence="1">
    <location>
        <begin position="26"/>
        <end position="86"/>
    </location>
</feature>
<organism evidence="2">
    <name type="scientific">marine sediment metagenome</name>
    <dbReference type="NCBI Taxonomy" id="412755"/>
    <lineage>
        <taxon>unclassified sequences</taxon>
        <taxon>metagenomes</taxon>
        <taxon>ecological metagenomes</taxon>
    </lineage>
</organism>
<dbReference type="InterPro" id="IPR000847">
    <property type="entry name" value="LysR_HTH_N"/>
</dbReference>
<dbReference type="Gene3D" id="1.10.10.10">
    <property type="entry name" value="Winged helix-like DNA-binding domain superfamily/Winged helix DNA-binding domain"/>
    <property type="match status" value="1"/>
</dbReference>
<gene>
    <name evidence="2" type="ORF">S01H1_21985</name>
</gene>
<reference evidence="2" key="1">
    <citation type="journal article" date="2014" name="Front. Microbiol.">
        <title>High frequency of phylogenetically diverse reductive dehalogenase-homologous genes in deep subseafloor sedimentary metagenomes.</title>
        <authorList>
            <person name="Kawai M."/>
            <person name="Futagami T."/>
            <person name="Toyoda A."/>
            <person name="Takaki Y."/>
            <person name="Nishi S."/>
            <person name="Hori S."/>
            <person name="Arai W."/>
            <person name="Tsubouchi T."/>
            <person name="Morono Y."/>
            <person name="Uchiyama I."/>
            <person name="Ito T."/>
            <person name="Fujiyama A."/>
            <person name="Inagaki F."/>
            <person name="Takami H."/>
        </authorList>
    </citation>
    <scope>NUCLEOTIDE SEQUENCE</scope>
    <source>
        <strain evidence="2">Expedition CK06-06</strain>
    </source>
</reference>